<evidence type="ECO:0000256" key="9">
    <source>
        <dbReference type="ARBA" id="ARBA00022741"/>
    </source>
</evidence>
<dbReference type="GO" id="GO:0010125">
    <property type="term" value="P:mycothiol biosynthetic process"/>
    <property type="evidence" value="ECO:0007669"/>
    <property type="project" value="InterPro"/>
</dbReference>
<accession>S2W0H8</accession>
<keyword evidence="11" id="KW-0067">ATP-binding</keyword>
<evidence type="ECO:0000256" key="5">
    <source>
        <dbReference type="ARBA" id="ARBA00012088"/>
    </source>
</evidence>
<dbReference type="NCBIfam" id="TIGR03447">
    <property type="entry name" value="mycothiol_MshC"/>
    <property type="match status" value="1"/>
</dbReference>
<evidence type="ECO:0000259" key="14">
    <source>
        <dbReference type="Pfam" id="PF01406"/>
    </source>
</evidence>
<dbReference type="GO" id="GO:0035446">
    <property type="term" value="F:cysteine-glucosaminylinositol ligase activity"/>
    <property type="evidence" value="ECO:0007669"/>
    <property type="project" value="UniProtKB-EC"/>
</dbReference>
<dbReference type="Proteomes" id="UP000014417">
    <property type="component" value="Unassembled WGS sequence"/>
</dbReference>
<dbReference type="PRINTS" id="PR00983">
    <property type="entry name" value="TRNASYNTHCYS"/>
</dbReference>
<evidence type="ECO:0000256" key="4">
    <source>
        <dbReference type="ARBA" id="ARBA00011245"/>
    </source>
</evidence>
<dbReference type="InterPro" id="IPR017812">
    <property type="entry name" value="Mycothiol_ligase_MshC"/>
</dbReference>
<organism evidence="15 16">
    <name type="scientific">Propionimicrobium lymphophilum ACS-093-V-SCH5</name>
    <dbReference type="NCBI Taxonomy" id="883161"/>
    <lineage>
        <taxon>Bacteria</taxon>
        <taxon>Bacillati</taxon>
        <taxon>Actinomycetota</taxon>
        <taxon>Actinomycetes</taxon>
        <taxon>Propionibacteriales</taxon>
        <taxon>Propionibacteriaceae</taxon>
        <taxon>Propionimicrobium</taxon>
    </lineage>
</organism>
<evidence type="ECO:0000256" key="1">
    <source>
        <dbReference type="ARBA" id="ARBA00001947"/>
    </source>
</evidence>
<dbReference type="OrthoDB" id="9815130at2"/>
<evidence type="ECO:0000256" key="8">
    <source>
        <dbReference type="ARBA" id="ARBA00022723"/>
    </source>
</evidence>
<comment type="similarity">
    <text evidence="3">Belongs to the class-I aminoacyl-tRNA synthetase family. MshC subfamily.</text>
</comment>
<keyword evidence="7 15" id="KW-0436">Ligase</keyword>
<dbReference type="AlphaFoldDB" id="S2W0H8"/>
<dbReference type="Pfam" id="PF01406">
    <property type="entry name" value="tRNA-synt_1e"/>
    <property type="match status" value="1"/>
</dbReference>
<proteinExistence type="inferred from homology"/>
<dbReference type="PANTHER" id="PTHR10890:SF3">
    <property type="entry name" value="CYSTEINE--TRNA LIGASE, CYTOPLASMIC"/>
    <property type="match status" value="1"/>
</dbReference>
<evidence type="ECO:0000256" key="12">
    <source>
        <dbReference type="ARBA" id="ARBA00033376"/>
    </source>
</evidence>
<dbReference type="EMBL" id="AGZR01000005">
    <property type="protein sequence ID" value="EPD33238.1"/>
    <property type="molecule type" value="Genomic_DNA"/>
</dbReference>
<dbReference type="GO" id="GO:0004817">
    <property type="term" value="F:cysteine-tRNA ligase activity"/>
    <property type="evidence" value="ECO:0007669"/>
    <property type="project" value="TreeGrafter"/>
</dbReference>
<dbReference type="SUPFAM" id="SSF52374">
    <property type="entry name" value="Nucleotidylyl transferase"/>
    <property type="match status" value="1"/>
</dbReference>
<keyword evidence="10" id="KW-0862">Zinc</keyword>
<comment type="function">
    <text evidence="2">Catalyzes the ATP-dependent condensation of GlcN-Ins and L-cysteine to form L-Cys-GlcN-Ins.</text>
</comment>
<keyword evidence="8" id="KW-0479">Metal-binding</keyword>
<evidence type="ECO:0000256" key="2">
    <source>
        <dbReference type="ARBA" id="ARBA00003679"/>
    </source>
</evidence>
<dbReference type="HOGENOM" id="CLU_013528_0_0_11"/>
<dbReference type="STRING" id="883161.HMPREF9306_00770"/>
<evidence type="ECO:0000256" key="13">
    <source>
        <dbReference type="ARBA" id="ARBA00048350"/>
    </source>
</evidence>
<evidence type="ECO:0000313" key="16">
    <source>
        <dbReference type="Proteomes" id="UP000014417"/>
    </source>
</evidence>
<evidence type="ECO:0000256" key="3">
    <source>
        <dbReference type="ARBA" id="ARBA00007723"/>
    </source>
</evidence>
<name>S2W0H8_9ACTN</name>
<dbReference type="Gene3D" id="3.40.50.620">
    <property type="entry name" value="HUPs"/>
    <property type="match status" value="1"/>
</dbReference>
<comment type="catalytic activity">
    <reaction evidence="13">
        <text>1D-myo-inositol 2-amino-2-deoxy-alpha-D-glucopyranoside + L-cysteine + ATP = 1D-myo-inositol 2-(L-cysteinylamino)-2-deoxy-alpha-D-glucopyranoside + AMP + diphosphate + H(+)</text>
        <dbReference type="Rhea" id="RHEA:26176"/>
        <dbReference type="ChEBI" id="CHEBI:15378"/>
        <dbReference type="ChEBI" id="CHEBI:30616"/>
        <dbReference type="ChEBI" id="CHEBI:33019"/>
        <dbReference type="ChEBI" id="CHEBI:35235"/>
        <dbReference type="ChEBI" id="CHEBI:58886"/>
        <dbReference type="ChEBI" id="CHEBI:58887"/>
        <dbReference type="ChEBI" id="CHEBI:456215"/>
        <dbReference type="EC" id="6.3.1.13"/>
    </reaction>
</comment>
<protein>
    <recommendedName>
        <fullName evidence="6">L-cysteine:1D-myo-inositol 2-amino-2-deoxy-alpha-D-glucopyranoside ligase</fullName>
        <ecNumber evidence="5">6.3.1.13</ecNumber>
    </recommendedName>
    <alternativeName>
        <fullName evidence="12">Mycothiol ligase</fullName>
    </alternativeName>
</protein>
<dbReference type="PANTHER" id="PTHR10890">
    <property type="entry name" value="CYSTEINYL-TRNA SYNTHETASE"/>
    <property type="match status" value="1"/>
</dbReference>
<evidence type="ECO:0000256" key="11">
    <source>
        <dbReference type="ARBA" id="ARBA00022840"/>
    </source>
</evidence>
<dbReference type="GO" id="GO:0046872">
    <property type="term" value="F:metal ion binding"/>
    <property type="evidence" value="ECO:0007669"/>
    <property type="project" value="UniProtKB-KW"/>
</dbReference>
<evidence type="ECO:0000313" key="15">
    <source>
        <dbReference type="EMBL" id="EPD33238.1"/>
    </source>
</evidence>
<evidence type="ECO:0000256" key="7">
    <source>
        <dbReference type="ARBA" id="ARBA00022598"/>
    </source>
</evidence>
<dbReference type="Gene3D" id="1.20.120.640">
    <property type="entry name" value="Anticodon-binding domain of a subclass of class I aminoacyl-tRNA synthetases"/>
    <property type="match status" value="1"/>
</dbReference>
<dbReference type="GO" id="GO:0005524">
    <property type="term" value="F:ATP binding"/>
    <property type="evidence" value="ECO:0007669"/>
    <property type="project" value="UniProtKB-KW"/>
</dbReference>
<reference evidence="15 16" key="1">
    <citation type="submission" date="2013-04" db="EMBL/GenBank/DDBJ databases">
        <title>The Genome Sequence of Propionimicrobium lymphophilum ACS-093-V-SCH5.</title>
        <authorList>
            <consortium name="The Broad Institute Genomics Platform"/>
            <person name="Earl A."/>
            <person name="Ward D."/>
            <person name="Feldgarden M."/>
            <person name="Gevers D."/>
            <person name="Saerens B."/>
            <person name="Vaneechoutte M."/>
            <person name="Walker B."/>
            <person name="Young S."/>
            <person name="Zeng Q."/>
            <person name="Gargeya S."/>
            <person name="Fitzgerald M."/>
            <person name="Haas B."/>
            <person name="Abouelleil A."/>
            <person name="Allen A.W."/>
            <person name="Alvarado L."/>
            <person name="Arachchi H.M."/>
            <person name="Berlin A.M."/>
            <person name="Chapman S.B."/>
            <person name="Gainer-Dewar J."/>
            <person name="Goldberg J."/>
            <person name="Griggs A."/>
            <person name="Gujja S."/>
            <person name="Hansen M."/>
            <person name="Howarth C."/>
            <person name="Imamovic A."/>
            <person name="Ireland A."/>
            <person name="Larimer J."/>
            <person name="McCowan C."/>
            <person name="Murphy C."/>
            <person name="Pearson M."/>
            <person name="Poon T.W."/>
            <person name="Priest M."/>
            <person name="Roberts A."/>
            <person name="Saif S."/>
            <person name="Shea T."/>
            <person name="Sisk P."/>
            <person name="Sykes S."/>
            <person name="Wortman J."/>
            <person name="Nusbaum C."/>
            <person name="Birren B."/>
        </authorList>
    </citation>
    <scope>NUCLEOTIDE SEQUENCE [LARGE SCALE GENOMIC DNA]</scope>
    <source>
        <strain evidence="15 16">ACS-093-V-SCH5</strain>
    </source>
</reference>
<comment type="subunit">
    <text evidence="4">Monomer.</text>
</comment>
<dbReference type="RefSeq" id="WP_016455613.1">
    <property type="nucleotide sequence ID" value="NZ_KE150269.1"/>
</dbReference>
<dbReference type="GO" id="GO:0005829">
    <property type="term" value="C:cytosol"/>
    <property type="evidence" value="ECO:0007669"/>
    <property type="project" value="TreeGrafter"/>
</dbReference>
<dbReference type="GO" id="GO:0006423">
    <property type="term" value="P:cysteinyl-tRNA aminoacylation"/>
    <property type="evidence" value="ECO:0007669"/>
    <property type="project" value="TreeGrafter"/>
</dbReference>
<keyword evidence="9" id="KW-0547">Nucleotide-binding</keyword>
<comment type="cofactor">
    <cofactor evidence="1">
        <name>Zn(2+)</name>
        <dbReference type="ChEBI" id="CHEBI:29105"/>
    </cofactor>
</comment>
<evidence type="ECO:0000256" key="6">
    <source>
        <dbReference type="ARBA" id="ARBA00020068"/>
    </source>
</evidence>
<evidence type="ECO:0000256" key="10">
    <source>
        <dbReference type="ARBA" id="ARBA00022833"/>
    </source>
</evidence>
<dbReference type="PATRIC" id="fig|883161.3.peg.769"/>
<keyword evidence="16" id="KW-1185">Reference proteome</keyword>
<feature type="domain" description="tRNA synthetases class I catalytic" evidence="14">
    <location>
        <begin position="38"/>
        <end position="338"/>
    </location>
</feature>
<gene>
    <name evidence="15" type="ORF">HMPREF9306_00770</name>
</gene>
<dbReference type="InterPro" id="IPR032678">
    <property type="entry name" value="tRNA-synt_1_cat_dom"/>
</dbReference>
<dbReference type="InterPro" id="IPR014729">
    <property type="entry name" value="Rossmann-like_a/b/a_fold"/>
</dbReference>
<sequence>MHSWPAPKVPLIDCEQIPERVSAFDARSLKIKNVGPETGTAKLYVCGITPYDATHLGHAFTYLTFDTMNRAWRDAGLDVKYVQNITDVDDPLLERADATGQDWLELATDQMQLFSTDMEALRVLPPDHLVPVSETMDEVEEMILKLKEKGLVYQLDDEYPDWYFRCSKVPGFGKISHLNRAQMLPEFAEHGGDPERPGKEDPLDALVWRLERPGEPSWESSLGKGRPGWHIECTAIALNRLGANLCVQGGGSDLIFPHHEMCNAQSLAVSGEDFAHDYVYAGMVGLDGEKMSKSKGNLELVSRLRARGEDPMAIRLALLNHHYQSDWEWFASDMEAANRRADAWKAAFCAGKGTAAKPVIQELRKAVRNNLDTPKALRVIDEWTSAVLAGDGEDTQAPAKVADAVDALLGVRWD</sequence>
<dbReference type="InterPro" id="IPR024909">
    <property type="entry name" value="Cys-tRNA/MSH_ligase"/>
</dbReference>
<dbReference type="EC" id="6.3.1.13" evidence="5"/>
<comment type="caution">
    <text evidence="15">The sequence shown here is derived from an EMBL/GenBank/DDBJ whole genome shotgun (WGS) entry which is preliminary data.</text>
</comment>